<evidence type="ECO:0000259" key="1">
    <source>
        <dbReference type="Pfam" id="PF07727"/>
    </source>
</evidence>
<evidence type="ECO:0000313" key="3">
    <source>
        <dbReference type="Proteomes" id="UP000054928"/>
    </source>
</evidence>
<name>A0A0P1AU49_PLAHL</name>
<dbReference type="InterPro" id="IPR043502">
    <property type="entry name" value="DNA/RNA_pol_sf"/>
</dbReference>
<dbReference type="OrthoDB" id="122357at2759"/>
<dbReference type="EMBL" id="CCYD01001551">
    <property type="protein sequence ID" value="CEG45111.1"/>
    <property type="molecule type" value="Genomic_DNA"/>
</dbReference>
<dbReference type="InterPro" id="IPR013103">
    <property type="entry name" value="RVT_2"/>
</dbReference>
<dbReference type="SUPFAM" id="SSF56672">
    <property type="entry name" value="DNA/RNA polymerases"/>
    <property type="match status" value="1"/>
</dbReference>
<keyword evidence="3" id="KW-1185">Reference proteome</keyword>
<dbReference type="RefSeq" id="XP_024581480.1">
    <property type="nucleotide sequence ID" value="XM_024715820.1"/>
</dbReference>
<accession>A0A0P1AU49</accession>
<reference evidence="3" key="1">
    <citation type="submission" date="2014-09" db="EMBL/GenBank/DDBJ databases">
        <authorList>
            <person name="Sharma Rahul"/>
            <person name="Thines Marco"/>
        </authorList>
    </citation>
    <scope>NUCLEOTIDE SEQUENCE [LARGE SCALE GENOMIC DNA]</scope>
</reference>
<feature type="domain" description="Reverse transcriptase Ty1/copia-type" evidence="1">
    <location>
        <begin position="2"/>
        <end position="139"/>
    </location>
</feature>
<evidence type="ECO:0000313" key="2">
    <source>
        <dbReference type="EMBL" id="CEG45111.1"/>
    </source>
</evidence>
<dbReference type="STRING" id="4781.A0A0P1AU49"/>
<proteinExistence type="predicted"/>
<sequence>MRYKAGLVAKGFKQKFGVDFFETNSPVANMNFIRVVLFVIVAKDYVTEQLDVDTAFLNSDLREQVFMEVPHGTANSTNMMFKAIYGLKQAASAWNKTIYAVFLRIGFKSSGAYQCVYIKVKDGYYVYVCLYVDDMIIAPGRESSS</sequence>
<organism evidence="2 3">
    <name type="scientific">Plasmopara halstedii</name>
    <name type="common">Downy mildew of sunflower</name>
    <dbReference type="NCBI Taxonomy" id="4781"/>
    <lineage>
        <taxon>Eukaryota</taxon>
        <taxon>Sar</taxon>
        <taxon>Stramenopiles</taxon>
        <taxon>Oomycota</taxon>
        <taxon>Peronosporomycetes</taxon>
        <taxon>Peronosporales</taxon>
        <taxon>Peronosporaceae</taxon>
        <taxon>Plasmopara</taxon>
    </lineage>
</organism>
<protein>
    <submittedName>
        <fullName evidence="2">Retroelement pol polyprotein</fullName>
    </submittedName>
</protein>
<dbReference type="Pfam" id="PF07727">
    <property type="entry name" value="RVT_2"/>
    <property type="match status" value="1"/>
</dbReference>
<dbReference type="Proteomes" id="UP000054928">
    <property type="component" value="Unassembled WGS sequence"/>
</dbReference>
<dbReference type="GeneID" id="36396489"/>
<dbReference type="AlphaFoldDB" id="A0A0P1AU49"/>